<accession>A0AA37WEN0</accession>
<protein>
    <submittedName>
        <fullName evidence="10">Deoxynucleoside kinase</fullName>
    </submittedName>
</protein>
<evidence type="ECO:0000256" key="4">
    <source>
        <dbReference type="ARBA" id="ARBA00022777"/>
    </source>
</evidence>
<dbReference type="InterPro" id="IPR002624">
    <property type="entry name" value="DCK/DGK"/>
</dbReference>
<feature type="binding site" evidence="7">
    <location>
        <position position="90"/>
    </location>
    <ligand>
        <name>substrate</name>
    </ligand>
</feature>
<dbReference type="PANTHER" id="PTHR10513:SF35">
    <property type="entry name" value="DEOXYADENOSINE KINASE"/>
    <property type="match status" value="1"/>
</dbReference>
<reference evidence="10" key="1">
    <citation type="journal article" date="2014" name="Int. J. Syst. Evol. Microbiol.">
        <title>Complete genome sequence of Corynebacterium casei LMG S-19264T (=DSM 44701T), isolated from a smear-ripened cheese.</title>
        <authorList>
            <consortium name="US DOE Joint Genome Institute (JGI-PGF)"/>
            <person name="Walter F."/>
            <person name="Albersmeier A."/>
            <person name="Kalinowski J."/>
            <person name="Ruckert C."/>
        </authorList>
    </citation>
    <scope>NUCLEOTIDE SEQUENCE</scope>
    <source>
        <strain evidence="10">NBRC 108769</strain>
    </source>
</reference>
<dbReference type="GO" id="GO:0005737">
    <property type="term" value="C:cytoplasm"/>
    <property type="evidence" value="ECO:0007669"/>
    <property type="project" value="TreeGrafter"/>
</dbReference>
<dbReference type="GO" id="GO:0005524">
    <property type="term" value="F:ATP binding"/>
    <property type="evidence" value="ECO:0007669"/>
    <property type="project" value="UniProtKB-KW"/>
</dbReference>
<evidence type="ECO:0000259" key="9">
    <source>
        <dbReference type="Pfam" id="PF01712"/>
    </source>
</evidence>
<feature type="domain" description="Deoxynucleoside kinase" evidence="9">
    <location>
        <begin position="10"/>
        <end position="203"/>
    </location>
</feature>
<evidence type="ECO:0000256" key="7">
    <source>
        <dbReference type="PIRSR" id="PIRSR000705-2"/>
    </source>
</evidence>
<feature type="binding site" evidence="7">
    <location>
        <position position="85"/>
    </location>
    <ligand>
        <name>substrate</name>
    </ligand>
</feature>
<keyword evidence="4 10" id="KW-0418">Kinase</keyword>
<feature type="binding site" evidence="7">
    <location>
        <position position="151"/>
    </location>
    <ligand>
        <name>substrate</name>
    </ligand>
</feature>
<evidence type="ECO:0000313" key="10">
    <source>
        <dbReference type="EMBL" id="GLR16245.1"/>
    </source>
</evidence>
<gene>
    <name evidence="10" type="ORF">GCM10007940_08600</name>
</gene>
<dbReference type="PIRSF" id="PIRSF000705">
    <property type="entry name" value="DNK"/>
    <property type="match status" value="1"/>
</dbReference>
<dbReference type="Proteomes" id="UP001156666">
    <property type="component" value="Unassembled WGS sequence"/>
</dbReference>
<dbReference type="CDD" id="cd01673">
    <property type="entry name" value="dNK"/>
    <property type="match status" value="1"/>
</dbReference>
<dbReference type="EMBL" id="BSOH01000005">
    <property type="protein sequence ID" value="GLR16245.1"/>
    <property type="molecule type" value="Genomic_DNA"/>
</dbReference>
<evidence type="ECO:0000256" key="6">
    <source>
        <dbReference type="PIRSR" id="PIRSR000705-1"/>
    </source>
</evidence>
<sequence length="210" mass="24683">MEKKQIKHVAIAGNIGAGKTTLSEKLAKHYGWEVHYEDTNTNPYLSDFYNDMQRWSFNLQIYFLNSRYQQLIEIKNGNKTVIQDRTIYEDAYIFAPNLHDMGLMAKRDFENYFTLFRTMADQVGAPDLMIYLKASISTLVSHIQTRGRDYEGNMSLDYLKRLNDKYERWISNYTNGKLLVIETDNMDFKNNPEDFGKIINMVDSELYGLF</sequence>
<dbReference type="FunFam" id="3.40.50.300:FF:000659">
    <property type="entry name" value="Deoxyguanosine kinase"/>
    <property type="match status" value="1"/>
</dbReference>
<keyword evidence="3 8" id="KW-0547">Nucleotide-binding</keyword>
<dbReference type="PANTHER" id="PTHR10513">
    <property type="entry name" value="DEOXYNUCLEOSIDE KINASE"/>
    <property type="match status" value="1"/>
</dbReference>
<evidence type="ECO:0000256" key="2">
    <source>
        <dbReference type="ARBA" id="ARBA00022679"/>
    </source>
</evidence>
<dbReference type="AlphaFoldDB" id="A0AA37WEN0"/>
<name>A0AA37WEN0_9BACT</name>
<evidence type="ECO:0000256" key="8">
    <source>
        <dbReference type="PIRSR" id="PIRSR000705-3"/>
    </source>
</evidence>
<evidence type="ECO:0000256" key="1">
    <source>
        <dbReference type="ARBA" id="ARBA00007420"/>
    </source>
</evidence>
<dbReference type="RefSeq" id="WP_235293046.1">
    <property type="nucleotide sequence ID" value="NZ_BSOH01000005.1"/>
</dbReference>
<dbReference type="Pfam" id="PF01712">
    <property type="entry name" value="dNK"/>
    <property type="match status" value="1"/>
</dbReference>
<proteinExistence type="inferred from homology"/>
<dbReference type="InterPro" id="IPR031314">
    <property type="entry name" value="DNK_dom"/>
</dbReference>
<feature type="active site" description="Proton acceptor" evidence="6">
    <location>
        <position position="84"/>
    </location>
</feature>
<comment type="similarity">
    <text evidence="1">Belongs to the DCK/DGK family.</text>
</comment>
<dbReference type="SUPFAM" id="SSF52540">
    <property type="entry name" value="P-loop containing nucleoside triphosphate hydrolases"/>
    <property type="match status" value="1"/>
</dbReference>
<dbReference type="InterPro" id="IPR050566">
    <property type="entry name" value="Deoxyribonucleoside_kinase"/>
</dbReference>
<keyword evidence="2" id="KW-0808">Transferase</keyword>
<reference evidence="10" key="2">
    <citation type="submission" date="2023-01" db="EMBL/GenBank/DDBJ databases">
        <title>Draft genome sequence of Portibacter lacus strain NBRC 108769.</title>
        <authorList>
            <person name="Sun Q."/>
            <person name="Mori K."/>
        </authorList>
    </citation>
    <scope>NUCLEOTIDE SEQUENCE</scope>
    <source>
        <strain evidence="10">NBRC 108769</strain>
    </source>
</reference>
<comment type="caution">
    <text evidence="10">The sequence shown here is derived from an EMBL/GenBank/DDBJ whole genome shotgun (WGS) entry which is preliminary data.</text>
</comment>
<keyword evidence="5 8" id="KW-0067">ATP-binding</keyword>
<evidence type="ECO:0000313" key="11">
    <source>
        <dbReference type="Proteomes" id="UP001156666"/>
    </source>
</evidence>
<evidence type="ECO:0000256" key="3">
    <source>
        <dbReference type="ARBA" id="ARBA00022741"/>
    </source>
</evidence>
<dbReference type="Gene3D" id="3.40.50.300">
    <property type="entry name" value="P-loop containing nucleotide triphosphate hydrolases"/>
    <property type="match status" value="1"/>
</dbReference>
<dbReference type="GO" id="GO:0019136">
    <property type="term" value="F:deoxynucleoside kinase activity"/>
    <property type="evidence" value="ECO:0007669"/>
    <property type="project" value="InterPro"/>
</dbReference>
<keyword evidence="11" id="KW-1185">Reference proteome</keyword>
<feature type="binding site" evidence="7">
    <location>
        <position position="49"/>
    </location>
    <ligand>
        <name>substrate</name>
    </ligand>
</feature>
<feature type="binding site" evidence="8">
    <location>
        <begin position="13"/>
        <end position="21"/>
    </location>
    <ligand>
        <name>ATP</name>
        <dbReference type="ChEBI" id="CHEBI:30616"/>
    </ligand>
</feature>
<organism evidence="10 11">
    <name type="scientific">Portibacter lacus</name>
    <dbReference type="NCBI Taxonomy" id="1099794"/>
    <lineage>
        <taxon>Bacteria</taxon>
        <taxon>Pseudomonadati</taxon>
        <taxon>Bacteroidota</taxon>
        <taxon>Saprospiria</taxon>
        <taxon>Saprospirales</taxon>
        <taxon>Haliscomenobacteraceae</taxon>
        <taxon>Portibacter</taxon>
    </lineage>
</organism>
<dbReference type="InterPro" id="IPR027417">
    <property type="entry name" value="P-loop_NTPase"/>
</dbReference>
<evidence type="ECO:0000256" key="5">
    <source>
        <dbReference type="ARBA" id="ARBA00022840"/>
    </source>
</evidence>
<feature type="binding site" evidence="7">
    <location>
        <position position="60"/>
    </location>
    <ligand>
        <name>substrate</name>
    </ligand>
</feature>
<feature type="binding site" evidence="7">
    <location>
        <position position="37"/>
    </location>
    <ligand>
        <name>substrate</name>
    </ligand>
</feature>